<reference evidence="1 2" key="1">
    <citation type="submission" date="2017-04" db="EMBL/GenBank/DDBJ databases">
        <title>Genome Sequence of Marinobacter salarius strain SMR5 Isolated from a culture of the Diatom Skeletonema marinoi.</title>
        <authorList>
            <person name="Topel M."/>
            <person name="Pinder M.I.M."/>
            <person name="Johansson O.N."/>
            <person name="Kourtchenko O."/>
            <person name="Godhe A."/>
            <person name="Clarke A.K."/>
        </authorList>
    </citation>
    <scope>NUCLEOTIDE SEQUENCE [LARGE SCALE GENOMIC DNA]</scope>
    <source>
        <strain evidence="1 2">SMR5</strain>
        <plasmid evidence="2">Plasmid psmr5</plasmid>
    </source>
</reference>
<proteinExistence type="predicted"/>
<keyword evidence="1" id="KW-0614">Plasmid</keyword>
<dbReference type="AlphaFoldDB" id="A0A1W6KFI4"/>
<dbReference type="EMBL" id="CP020932">
    <property type="protein sequence ID" value="ARM86161.1"/>
    <property type="molecule type" value="Genomic_DNA"/>
</dbReference>
<geneLocation type="plasmid" evidence="2">
    <name>psmr5</name>
</geneLocation>
<sequence>MEIDVNVVVSVGLGVFAALMARDAVGVIVNRVAGGGVTASLDSKGVYVMGRSQRVHESSAQ</sequence>
<name>A0A1W6KFI4_9GAMM</name>
<protein>
    <submittedName>
        <fullName evidence="1">Uncharacterized protein</fullName>
    </submittedName>
</protein>
<gene>
    <name evidence="1" type="ORF">MARSALSMR5_04141</name>
</gene>
<accession>A0A1W6KFI4</accession>
<dbReference type="Proteomes" id="UP000193100">
    <property type="component" value="Plasmid pSMR5"/>
</dbReference>
<evidence type="ECO:0000313" key="1">
    <source>
        <dbReference type="EMBL" id="ARM86161.1"/>
    </source>
</evidence>
<organism evidence="1 2">
    <name type="scientific">Marinobacter salarius</name>
    <dbReference type="NCBI Taxonomy" id="1420917"/>
    <lineage>
        <taxon>Bacteria</taxon>
        <taxon>Pseudomonadati</taxon>
        <taxon>Pseudomonadota</taxon>
        <taxon>Gammaproteobacteria</taxon>
        <taxon>Pseudomonadales</taxon>
        <taxon>Marinobacteraceae</taxon>
        <taxon>Marinobacter</taxon>
    </lineage>
</organism>
<evidence type="ECO:0000313" key="2">
    <source>
        <dbReference type="Proteomes" id="UP000193100"/>
    </source>
</evidence>